<gene>
    <name evidence="2" type="ORF">BJF95_05190</name>
</gene>
<keyword evidence="3" id="KW-1185">Reference proteome</keyword>
<dbReference type="InterPro" id="IPR025296">
    <property type="entry name" value="DUF4158"/>
</dbReference>
<dbReference type="AlphaFoldDB" id="A0A1Q8ZSC4"/>
<dbReference type="Pfam" id="PF13700">
    <property type="entry name" value="DUF4158"/>
    <property type="match status" value="1"/>
</dbReference>
<comment type="caution">
    <text evidence="2">The sequence shown here is derived from an EMBL/GenBank/DDBJ whole genome shotgun (WGS) entry which is preliminary data.</text>
</comment>
<dbReference type="EMBL" id="MKIM01000026">
    <property type="protein sequence ID" value="OLP44973.1"/>
    <property type="molecule type" value="Genomic_DNA"/>
</dbReference>
<dbReference type="Proteomes" id="UP000186894">
    <property type="component" value="Unassembled WGS sequence"/>
</dbReference>
<evidence type="ECO:0000259" key="1">
    <source>
        <dbReference type="Pfam" id="PF13700"/>
    </source>
</evidence>
<evidence type="ECO:0000313" key="3">
    <source>
        <dbReference type="Proteomes" id="UP000186894"/>
    </source>
</evidence>
<sequence length="76" mass="8506">MFALYAQREETRREHARAIVSALELQPVRTSDYHELITAAAREAAAPEQGAPIAKAVIEALKERKLVVPMPELLIR</sequence>
<protein>
    <recommendedName>
        <fullName evidence="1">DUF4158 domain-containing protein</fullName>
    </recommendedName>
</protein>
<reference evidence="2 3" key="1">
    <citation type="submission" date="2016-09" db="EMBL/GenBank/DDBJ databases">
        <title>Rhizobium oryziradicis sp. nov., isolated from the root of rice.</title>
        <authorList>
            <person name="Zhao J."/>
            <person name="Zhang X."/>
        </authorList>
    </citation>
    <scope>NUCLEOTIDE SEQUENCE [LARGE SCALE GENOMIC DNA]</scope>
    <source>
        <strain evidence="2 3">N19</strain>
    </source>
</reference>
<proteinExistence type="predicted"/>
<organism evidence="2 3">
    <name type="scientific">Rhizobium oryziradicis</name>
    <dbReference type="NCBI Taxonomy" id="1867956"/>
    <lineage>
        <taxon>Bacteria</taxon>
        <taxon>Pseudomonadati</taxon>
        <taxon>Pseudomonadota</taxon>
        <taxon>Alphaproteobacteria</taxon>
        <taxon>Hyphomicrobiales</taxon>
        <taxon>Rhizobiaceae</taxon>
        <taxon>Rhizobium/Agrobacterium group</taxon>
        <taxon>Rhizobium</taxon>
    </lineage>
</organism>
<name>A0A1Q8ZSC4_9HYPH</name>
<accession>A0A1Q8ZSC4</accession>
<evidence type="ECO:0000313" key="2">
    <source>
        <dbReference type="EMBL" id="OLP44973.1"/>
    </source>
</evidence>
<feature type="domain" description="DUF4158" evidence="1">
    <location>
        <begin position="2"/>
        <end position="75"/>
    </location>
</feature>